<accession>A0AAV4V204</accession>
<evidence type="ECO:0000313" key="2">
    <source>
        <dbReference type="Proteomes" id="UP001054945"/>
    </source>
</evidence>
<reference evidence="1 2" key="1">
    <citation type="submission" date="2021-06" db="EMBL/GenBank/DDBJ databases">
        <title>Caerostris extrusa draft genome.</title>
        <authorList>
            <person name="Kono N."/>
            <person name="Arakawa K."/>
        </authorList>
    </citation>
    <scope>NUCLEOTIDE SEQUENCE [LARGE SCALE GENOMIC DNA]</scope>
</reference>
<protein>
    <submittedName>
        <fullName evidence="1">Uncharacterized protein</fullName>
    </submittedName>
</protein>
<keyword evidence="2" id="KW-1185">Reference proteome</keyword>
<comment type="caution">
    <text evidence="1">The sequence shown here is derived from an EMBL/GenBank/DDBJ whole genome shotgun (WGS) entry which is preliminary data.</text>
</comment>
<name>A0AAV4V204_CAEEX</name>
<dbReference type="EMBL" id="BPLR01013838">
    <property type="protein sequence ID" value="GIY64152.1"/>
    <property type="molecule type" value="Genomic_DNA"/>
</dbReference>
<dbReference type="Proteomes" id="UP001054945">
    <property type="component" value="Unassembled WGS sequence"/>
</dbReference>
<dbReference type="AlphaFoldDB" id="A0AAV4V204"/>
<sequence>MALLSPYFAIVLLRHCPNRSLRFTHQLRGKTRFTSFRSSVIGSLLMGVLYRWNPQVQLHRQLIKGVCTRIGEELSNCDCIHNTLTLSSCSSAVTREKFISLRFSSPKISALCLCAVGLDLEMTRYQVVLERMNFRNSFTNRRSRPAASAVAKCREIGPTLR</sequence>
<gene>
    <name evidence="1" type="ORF">CEXT_612971</name>
</gene>
<proteinExistence type="predicted"/>
<evidence type="ECO:0000313" key="1">
    <source>
        <dbReference type="EMBL" id="GIY64152.1"/>
    </source>
</evidence>
<organism evidence="1 2">
    <name type="scientific">Caerostris extrusa</name>
    <name type="common">Bark spider</name>
    <name type="synonym">Caerostris bankana</name>
    <dbReference type="NCBI Taxonomy" id="172846"/>
    <lineage>
        <taxon>Eukaryota</taxon>
        <taxon>Metazoa</taxon>
        <taxon>Ecdysozoa</taxon>
        <taxon>Arthropoda</taxon>
        <taxon>Chelicerata</taxon>
        <taxon>Arachnida</taxon>
        <taxon>Araneae</taxon>
        <taxon>Araneomorphae</taxon>
        <taxon>Entelegynae</taxon>
        <taxon>Araneoidea</taxon>
        <taxon>Araneidae</taxon>
        <taxon>Caerostris</taxon>
    </lineage>
</organism>